<proteinExistence type="predicted"/>
<dbReference type="Proteomes" id="UP000287033">
    <property type="component" value="Unassembled WGS sequence"/>
</dbReference>
<evidence type="ECO:0000313" key="1">
    <source>
        <dbReference type="EMBL" id="GCC17512.1"/>
    </source>
</evidence>
<reference evidence="1 2" key="1">
    <citation type="journal article" date="2018" name="Nat. Ecol. Evol.">
        <title>Shark genomes provide insights into elasmobranch evolution and the origin of vertebrates.</title>
        <authorList>
            <person name="Hara Y"/>
            <person name="Yamaguchi K"/>
            <person name="Onimaru K"/>
            <person name="Kadota M"/>
            <person name="Koyanagi M"/>
            <person name="Keeley SD"/>
            <person name="Tatsumi K"/>
            <person name="Tanaka K"/>
            <person name="Motone F"/>
            <person name="Kageyama Y"/>
            <person name="Nozu R"/>
            <person name="Adachi N"/>
            <person name="Nishimura O"/>
            <person name="Nakagawa R"/>
            <person name="Tanegashima C"/>
            <person name="Kiyatake I"/>
            <person name="Matsumoto R"/>
            <person name="Murakumo K"/>
            <person name="Nishida K"/>
            <person name="Terakita A"/>
            <person name="Kuratani S"/>
            <person name="Sato K"/>
            <person name="Hyodo S Kuraku.S."/>
        </authorList>
    </citation>
    <scope>NUCLEOTIDE SEQUENCE [LARGE SCALE GENOMIC DNA]</scope>
</reference>
<protein>
    <submittedName>
        <fullName evidence="1">Uncharacterized protein</fullName>
    </submittedName>
</protein>
<dbReference type="AlphaFoldDB" id="A0A401RH87"/>
<organism evidence="1 2">
    <name type="scientific">Chiloscyllium punctatum</name>
    <name type="common">Brownbanded bambooshark</name>
    <name type="synonym">Hemiscyllium punctatum</name>
    <dbReference type="NCBI Taxonomy" id="137246"/>
    <lineage>
        <taxon>Eukaryota</taxon>
        <taxon>Metazoa</taxon>
        <taxon>Chordata</taxon>
        <taxon>Craniata</taxon>
        <taxon>Vertebrata</taxon>
        <taxon>Chondrichthyes</taxon>
        <taxon>Elasmobranchii</taxon>
        <taxon>Galeomorphii</taxon>
        <taxon>Galeoidea</taxon>
        <taxon>Orectolobiformes</taxon>
        <taxon>Hemiscylliidae</taxon>
        <taxon>Chiloscyllium</taxon>
    </lineage>
</organism>
<evidence type="ECO:0000313" key="2">
    <source>
        <dbReference type="Proteomes" id="UP000287033"/>
    </source>
</evidence>
<dbReference type="EMBL" id="BEZZ01006894">
    <property type="protein sequence ID" value="GCC17512.1"/>
    <property type="molecule type" value="Genomic_DNA"/>
</dbReference>
<gene>
    <name evidence="1" type="ORF">chiPu_0022293</name>
</gene>
<accession>A0A401RH87</accession>
<keyword evidence="2" id="KW-1185">Reference proteome</keyword>
<sequence length="91" mass="10255">MHRLLGTQYFFFRRRMSLRAAPGWCSPQLHATLLRPHAGVQVGAAKVGSVCAVRVAFLWRGRDRKQTQTTLNGGSLGSCVDEERIELRELM</sequence>
<name>A0A401RH87_CHIPU</name>
<comment type="caution">
    <text evidence="1">The sequence shown here is derived from an EMBL/GenBank/DDBJ whole genome shotgun (WGS) entry which is preliminary data.</text>
</comment>